<dbReference type="Proteomes" id="UP000719766">
    <property type="component" value="Unassembled WGS sequence"/>
</dbReference>
<keyword evidence="3" id="KW-1185">Reference proteome</keyword>
<feature type="region of interest" description="Disordered" evidence="1">
    <location>
        <begin position="82"/>
        <end position="131"/>
    </location>
</feature>
<protein>
    <submittedName>
        <fullName evidence="2">Uncharacterized protein</fullName>
    </submittedName>
</protein>
<sequence>MVSHSVSDHESHIVLDAVFQLLSSLMLSANDAYNLVQVIVDSTDLWNSGLSTTSASCTSPSTDSLATLHTHTLPPIPSATLALPPAPPTTATLPPAPLIPSATLTLPPPLPTTPTLPPAPPAVKIHSPPPEITQRLPDLQMTRIIVDGEERFQYHYENFTFDIPHTGASGPFYLVTRGRRDMYFSSCAWC</sequence>
<evidence type="ECO:0000313" key="2">
    <source>
        <dbReference type="EMBL" id="KAG1797497.1"/>
    </source>
</evidence>
<dbReference type="AlphaFoldDB" id="A0A9P7IZC8"/>
<accession>A0A9P7IZC8</accession>
<evidence type="ECO:0000256" key="1">
    <source>
        <dbReference type="SAM" id="MobiDB-lite"/>
    </source>
</evidence>
<comment type="caution">
    <text evidence="2">The sequence shown here is derived from an EMBL/GenBank/DDBJ whole genome shotgun (WGS) entry which is preliminary data.</text>
</comment>
<dbReference type="GeneID" id="64599988"/>
<feature type="compositionally biased region" description="Pro residues" evidence="1">
    <location>
        <begin position="84"/>
        <end position="98"/>
    </location>
</feature>
<name>A0A9P7IZC8_9AGAM</name>
<organism evidence="2 3">
    <name type="scientific">Suillus plorans</name>
    <dbReference type="NCBI Taxonomy" id="116603"/>
    <lineage>
        <taxon>Eukaryota</taxon>
        <taxon>Fungi</taxon>
        <taxon>Dikarya</taxon>
        <taxon>Basidiomycota</taxon>
        <taxon>Agaricomycotina</taxon>
        <taxon>Agaricomycetes</taxon>
        <taxon>Agaricomycetidae</taxon>
        <taxon>Boletales</taxon>
        <taxon>Suillineae</taxon>
        <taxon>Suillaceae</taxon>
        <taxon>Suillus</taxon>
    </lineage>
</organism>
<evidence type="ECO:0000313" key="3">
    <source>
        <dbReference type="Proteomes" id="UP000719766"/>
    </source>
</evidence>
<dbReference type="OrthoDB" id="2685848at2759"/>
<feature type="compositionally biased region" description="Pro residues" evidence="1">
    <location>
        <begin position="106"/>
        <end position="131"/>
    </location>
</feature>
<proteinExistence type="predicted"/>
<dbReference type="EMBL" id="JABBWE010000016">
    <property type="protein sequence ID" value="KAG1797497.1"/>
    <property type="molecule type" value="Genomic_DNA"/>
</dbReference>
<reference evidence="2" key="1">
    <citation type="journal article" date="2020" name="New Phytol.">
        <title>Comparative genomics reveals dynamic genome evolution in host specialist ectomycorrhizal fungi.</title>
        <authorList>
            <person name="Lofgren L.A."/>
            <person name="Nguyen N.H."/>
            <person name="Vilgalys R."/>
            <person name="Ruytinx J."/>
            <person name="Liao H.L."/>
            <person name="Branco S."/>
            <person name="Kuo A."/>
            <person name="LaButti K."/>
            <person name="Lipzen A."/>
            <person name="Andreopoulos W."/>
            <person name="Pangilinan J."/>
            <person name="Riley R."/>
            <person name="Hundley H."/>
            <person name="Na H."/>
            <person name="Barry K."/>
            <person name="Grigoriev I.V."/>
            <person name="Stajich J.E."/>
            <person name="Kennedy P.G."/>
        </authorList>
    </citation>
    <scope>NUCLEOTIDE SEQUENCE</scope>
    <source>
        <strain evidence="2">S12</strain>
    </source>
</reference>
<dbReference type="RefSeq" id="XP_041162607.1">
    <property type="nucleotide sequence ID" value="XM_041306224.1"/>
</dbReference>
<gene>
    <name evidence="2" type="ORF">HD556DRAFT_1441056</name>
</gene>